<accession>A0AAV0V0N9</accession>
<protein>
    <submittedName>
        <fullName evidence="2">Uncharacterized protein</fullName>
    </submittedName>
</protein>
<dbReference type="Proteomes" id="UP001162029">
    <property type="component" value="Unassembled WGS sequence"/>
</dbReference>
<name>A0AAV0V0N9_9STRA</name>
<dbReference type="EMBL" id="CANTFM010001567">
    <property type="protein sequence ID" value="CAI5741259.1"/>
    <property type="molecule type" value="Genomic_DNA"/>
</dbReference>
<evidence type="ECO:0000313" key="3">
    <source>
        <dbReference type="Proteomes" id="UP001162029"/>
    </source>
</evidence>
<keyword evidence="3" id="KW-1185">Reference proteome</keyword>
<evidence type="ECO:0000256" key="1">
    <source>
        <dbReference type="SAM" id="Coils"/>
    </source>
</evidence>
<organism evidence="2 3">
    <name type="scientific">Peronospora destructor</name>
    <dbReference type="NCBI Taxonomy" id="86335"/>
    <lineage>
        <taxon>Eukaryota</taxon>
        <taxon>Sar</taxon>
        <taxon>Stramenopiles</taxon>
        <taxon>Oomycota</taxon>
        <taxon>Peronosporomycetes</taxon>
        <taxon>Peronosporales</taxon>
        <taxon>Peronosporaceae</taxon>
        <taxon>Peronospora</taxon>
    </lineage>
</organism>
<feature type="coiled-coil region" evidence="1">
    <location>
        <begin position="33"/>
        <end position="60"/>
    </location>
</feature>
<gene>
    <name evidence="2" type="ORF">PDE001_LOCUS7748</name>
</gene>
<evidence type="ECO:0000313" key="2">
    <source>
        <dbReference type="EMBL" id="CAI5741259.1"/>
    </source>
</evidence>
<proteinExistence type="predicted"/>
<dbReference type="AlphaFoldDB" id="A0AAV0V0N9"/>
<comment type="caution">
    <text evidence="2">The sequence shown here is derived from an EMBL/GenBank/DDBJ whole genome shotgun (WGS) entry which is preliminary data.</text>
</comment>
<keyword evidence="1" id="KW-0175">Coiled coil</keyword>
<sequence length="210" mass="24338">MPFGIKLEAVVLTLQATTLLWIWWRRLQPLSDIADTNQKLQELEHDLAKKEKARADERQGRVAAEKVCQLYLHWMKVLTGVYTYQELRRVMEEKLAFLTHVQPLGIEWESDMLISAIHKLSEKSVHYRGAPGHFVAAIEEVLQVDVRSKYQTRRWTSPDYISCQIVDNIRVKYRFALLPQLSLSTDSESDIDTAHIQIFAVEESITTVES</sequence>
<reference evidence="2" key="1">
    <citation type="submission" date="2022-12" db="EMBL/GenBank/DDBJ databases">
        <authorList>
            <person name="Webb A."/>
        </authorList>
    </citation>
    <scope>NUCLEOTIDE SEQUENCE</scope>
    <source>
        <strain evidence="2">Pd1</strain>
    </source>
</reference>